<comment type="subcellular location">
    <subcellularLocation>
        <location evidence="3">Endoplasmic reticulum membrane</location>
        <topology evidence="3">Multi-pass membrane protein</topology>
    </subcellularLocation>
</comment>
<keyword evidence="7 20" id="KW-0812">Transmembrane</keyword>
<dbReference type="FunFam" id="3.30.565.10:FF:000030">
    <property type="entry name" value="Ethylene receptor 1"/>
    <property type="match status" value="1"/>
</dbReference>
<evidence type="ECO:0000256" key="13">
    <source>
        <dbReference type="ARBA" id="ARBA00022840"/>
    </source>
</evidence>
<keyword evidence="15" id="KW-0186">Copper</keyword>
<keyword evidence="6" id="KW-0808">Transferase</keyword>
<keyword evidence="18" id="KW-1015">Disulfide bond</keyword>
<dbReference type="STRING" id="88036.D8S444"/>
<evidence type="ECO:0000256" key="20">
    <source>
        <dbReference type="SAM" id="Phobius"/>
    </source>
</evidence>
<dbReference type="PANTHER" id="PTHR24423">
    <property type="entry name" value="TWO-COMPONENT SENSOR HISTIDINE KINASE"/>
    <property type="match status" value="1"/>
</dbReference>
<dbReference type="Proteomes" id="UP000001514">
    <property type="component" value="Unassembled WGS sequence"/>
</dbReference>
<dbReference type="Pfam" id="PF25487">
    <property type="entry name" value="ETR1_N"/>
    <property type="match status" value="1"/>
</dbReference>
<keyword evidence="9" id="KW-0547">Nucleotide-binding</keyword>
<dbReference type="InterPro" id="IPR005467">
    <property type="entry name" value="His_kinase_dom"/>
</dbReference>
<evidence type="ECO:0000256" key="18">
    <source>
        <dbReference type="ARBA" id="ARBA00023157"/>
    </source>
</evidence>
<evidence type="ECO:0000256" key="10">
    <source>
        <dbReference type="ARBA" id="ARBA00022745"/>
    </source>
</evidence>
<feature type="transmembrane region" description="Helical" evidence="20">
    <location>
        <begin position="20"/>
        <end position="42"/>
    </location>
</feature>
<dbReference type="HOGENOM" id="CLU_000445_114_48_1"/>
<keyword evidence="11" id="KW-0418">Kinase</keyword>
<evidence type="ECO:0000256" key="5">
    <source>
        <dbReference type="ARBA" id="ARBA00012438"/>
    </source>
</evidence>
<keyword evidence="12" id="KW-0256">Endoplasmic reticulum</keyword>
<evidence type="ECO:0000256" key="2">
    <source>
        <dbReference type="ARBA" id="ARBA00001935"/>
    </source>
</evidence>
<evidence type="ECO:0000259" key="21">
    <source>
        <dbReference type="PROSITE" id="PS50109"/>
    </source>
</evidence>
<keyword evidence="23" id="KW-1185">Reference proteome</keyword>
<gene>
    <name evidence="22" type="ORF">SELMODRAFT_233090</name>
</gene>
<protein>
    <recommendedName>
        <fullName evidence="5">histidine kinase</fullName>
        <ecNumber evidence="5">2.7.13.3</ecNumber>
    </recommendedName>
</protein>
<dbReference type="SMART" id="SM00387">
    <property type="entry name" value="HATPase_c"/>
    <property type="match status" value="1"/>
</dbReference>
<keyword evidence="19" id="KW-0675">Receptor</keyword>
<dbReference type="GO" id="GO:0000155">
    <property type="term" value="F:phosphorelay sensor kinase activity"/>
    <property type="evidence" value="ECO:0007669"/>
    <property type="project" value="InterPro"/>
</dbReference>
<dbReference type="GO" id="GO:0038199">
    <property type="term" value="F:ethylene receptor activity"/>
    <property type="evidence" value="ECO:0000318"/>
    <property type="project" value="GO_Central"/>
</dbReference>
<evidence type="ECO:0000256" key="7">
    <source>
        <dbReference type="ARBA" id="ARBA00022692"/>
    </source>
</evidence>
<dbReference type="InterPro" id="IPR036890">
    <property type="entry name" value="HATPase_C_sf"/>
</dbReference>
<comment type="cofactor">
    <cofactor evidence="2">
        <name>Cu cation</name>
        <dbReference type="ChEBI" id="CHEBI:23378"/>
    </cofactor>
</comment>
<dbReference type="SUPFAM" id="SSF47384">
    <property type="entry name" value="Homodimeric domain of signal transducing histidine kinase"/>
    <property type="match status" value="1"/>
</dbReference>
<keyword evidence="10" id="KW-0936">Ethylene signaling pathway</keyword>
<dbReference type="InterPro" id="IPR003661">
    <property type="entry name" value="HisK_dim/P_dom"/>
</dbReference>
<evidence type="ECO:0000256" key="14">
    <source>
        <dbReference type="ARBA" id="ARBA00022989"/>
    </source>
</evidence>
<dbReference type="EMBL" id="GL377601">
    <property type="protein sequence ID" value="EFJ20870.1"/>
    <property type="molecule type" value="Genomic_DNA"/>
</dbReference>
<evidence type="ECO:0000256" key="12">
    <source>
        <dbReference type="ARBA" id="ARBA00022824"/>
    </source>
</evidence>
<comment type="catalytic activity">
    <reaction evidence="1">
        <text>ATP + protein L-histidine = ADP + protein N-phospho-L-histidine.</text>
        <dbReference type="EC" id="2.7.13.3"/>
    </reaction>
</comment>
<dbReference type="Gene3D" id="1.10.287.130">
    <property type="match status" value="1"/>
</dbReference>
<evidence type="ECO:0000256" key="8">
    <source>
        <dbReference type="ARBA" id="ARBA00022723"/>
    </source>
</evidence>
<name>D8S444_SELML</name>
<dbReference type="GO" id="GO:0005783">
    <property type="term" value="C:endoplasmic reticulum"/>
    <property type="evidence" value="ECO:0000318"/>
    <property type="project" value="GO_Central"/>
</dbReference>
<dbReference type="SUPFAM" id="SSF55781">
    <property type="entry name" value="GAF domain-like"/>
    <property type="match status" value="1"/>
</dbReference>
<dbReference type="CDD" id="cd00082">
    <property type="entry name" value="HisKA"/>
    <property type="match status" value="1"/>
</dbReference>
<evidence type="ECO:0000256" key="15">
    <source>
        <dbReference type="ARBA" id="ARBA00023008"/>
    </source>
</evidence>
<feature type="domain" description="Histidine kinase" evidence="21">
    <location>
        <begin position="360"/>
        <end position="585"/>
    </location>
</feature>
<evidence type="ECO:0000256" key="19">
    <source>
        <dbReference type="ARBA" id="ARBA00023170"/>
    </source>
</evidence>
<keyword evidence="16" id="KW-0902">Two-component regulatory system</keyword>
<dbReference type="SUPFAM" id="SSF55874">
    <property type="entry name" value="ATPase domain of HSP90 chaperone/DNA topoisomerase II/histidine kinase"/>
    <property type="match status" value="1"/>
</dbReference>
<dbReference type="GO" id="GO:0005789">
    <property type="term" value="C:endoplasmic reticulum membrane"/>
    <property type="evidence" value="ECO:0007669"/>
    <property type="project" value="UniProtKB-SubCell"/>
</dbReference>
<dbReference type="SMART" id="SM00388">
    <property type="entry name" value="HisKA"/>
    <property type="match status" value="1"/>
</dbReference>
<dbReference type="KEGG" id="smo:SELMODRAFT_233090"/>
<keyword evidence="8" id="KW-0479">Metal-binding</keyword>
<dbReference type="PANTHER" id="PTHR24423:SF625">
    <property type="entry name" value="ETHYLENE RESPONSE SENSOR 1"/>
    <property type="match status" value="1"/>
</dbReference>
<keyword evidence="14 20" id="KW-1133">Transmembrane helix</keyword>
<feature type="transmembrane region" description="Helical" evidence="20">
    <location>
        <begin position="54"/>
        <end position="76"/>
    </location>
</feature>
<keyword evidence="13" id="KW-0067">ATP-binding</keyword>
<dbReference type="PROSITE" id="PS50109">
    <property type="entry name" value="HIS_KIN"/>
    <property type="match status" value="1"/>
</dbReference>
<dbReference type="Gramene" id="EFJ20870">
    <property type="protein sequence ID" value="EFJ20870"/>
    <property type="gene ID" value="SELMODRAFT_233090"/>
</dbReference>
<evidence type="ECO:0000256" key="6">
    <source>
        <dbReference type="ARBA" id="ARBA00022679"/>
    </source>
</evidence>
<evidence type="ECO:0000256" key="9">
    <source>
        <dbReference type="ARBA" id="ARBA00022741"/>
    </source>
</evidence>
<dbReference type="EC" id="2.7.13.3" evidence="5"/>
<dbReference type="Pfam" id="PF00512">
    <property type="entry name" value="HisKA"/>
    <property type="match status" value="1"/>
</dbReference>
<dbReference type="eggNOG" id="KOG0519">
    <property type="taxonomic scope" value="Eukaryota"/>
</dbReference>
<dbReference type="Pfam" id="PF01590">
    <property type="entry name" value="GAF"/>
    <property type="match status" value="1"/>
</dbReference>
<dbReference type="GO" id="GO:0005524">
    <property type="term" value="F:ATP binding"/>
    <property type="evidence" value="ECO:0007669"/>
    <property type="project" value="UniProtKB-KW"/>
</dbReference>
<organism evidence="23">
    <name type="scientific">Selaginella moellendorffii</name>
    <name type="common">Spikemoss</name>
    <dbReference type="NCBI Taxonomy" id="88036"/>
    <lineage>
        <taxon>Eukaryota</taxon>
        <taxon>Viridiplantae</taxon>
        <taxon>Streptophyta</taxon>
        <taxon>Embryophyta</taxon>
        <taxon>Tracheophyta</taxon>
        <taxon>Lycopodiopsida</taxon>
        <taxon>Selaginellales</taxon>
        <taxon>Selaginellaceae</taxon>
        <taxon>Selaginella</taxon>
    </lineage>
</organism>
<dbReference type="AlphaFoldDB" id="D8S444"/>
<dbReference type="GO" id="GO:0010105">
    <property type="term" value="P:negative regulation of ethylene-activated signaling pathway"/>
    <property type="evidence" value="ECO:0007669"/>
    <property type="project" value="UniProtKB-ARBA"/>
</dbReference>
<evidence type="ECO:0000313" key="22">
    <source>
        <dbReference type="EMBL" id="EFJ20870.1"/>
    </source>
</evidence>
<dbReference type="Gene3D" id="3.30.450.40">
    <property type="match status" value="1"/>
</dbReference>
<dbReference type="InParanoid" id="D8S444"/>
<evidence type="ECO:0000256" key="4">
    <source>
        <dbReference type="ARBA" id="ARBA00009842"/>
    </source>
</evidence>
<accession>D8S444</accession>
<dbReference type="InterPro" id="IPR036097">
    <property type="entry name" value="HisK_dim/P_sf"/>
</dbReference>
<sequence>MDPCNCIDPLWPAEDLLIRYQYVADIFIALAYFSIPIELAYFVLKSSIFPYRGVLILFGLFIVLCGATHMISLWMVEAHSRGVEWVMTVAKALTAVVSCGTALKLVQIIPDLLSVKTRELFLKNKADELDREMGLMRTEAETGKYVRMLTKEIRNSLVKHTILNTTLVELGKTLGLEECCLWMPNRSGTELELFRSLRSPNAVATSVPVHHPDIKLVFGANRAVVIPSSSPVAIHVLTAAGNASARSSCRYAPGEVLAVRVPFLHLNDFRVGDWSQAHGHRPFALMVLVLPPNSARRWRPHELDMVDAVADQVAVAMSHASILEDSIKARDLLMQQNVELETARREAESADRARNNFMAVMNQEMRTPMNSIIDLTHRLEETNMTQDQRALVDTILRNSTLLAKLVNSVLDLSRLEDDKTVLDMRAFRLRGIFEEVMEQIKPVASVKKLALSLSLAADLPDYVLGDDRRLVQVLLQITGNAVKFTKEGSVSTSVRLEKGVNGSNDHHCYIRVQVRDTGQGFLPQDIPKHFNRGGMILDAKNIKHYSGTGLPISKRLVNLMEGHIWIESDGPGKGSVVTFIVKLQRCVTHTVSDDPEREPLLGSNF</sequence>
<evidence type="ECO:0000256" key="1">
    <source>
        <dbReference type="ARBA" id="ARBA00000085"/>
    </source>
</evidence>
<evidence type="ECO:0000313" key="23">
    <source>
        <dbReference type="Proteomes" id="UP000001514"/>
    </source>
</evidence>
<evidence type="ECO:0000256" key="17">
    <source>
        <dbReference type="ARBA" id="ARBA00023136"/>
    </source>
</evidence>
<comment type="similarity">
    <text evidence="4">Belongs to the ethylene receptor family.</text>
</comment>
<evidence type="ECO:0000256" key="3">
    <source>
        <dbReference type="ARBA" id="ARBA00004477"/>
    </source>
</evidence>
<proteinExistence type="inferred from homology"/>
<dbReference type="FunFam" id="1.10.287.130:FF:000004">
    <property type="entry name" value="Ethylene receptor 1"/>
    <property type="match status" value="1"/>
</dbReference>
<reference evidence="22 23" key="1">
    <citation type="journal article" date="2011" name="Science">
        <title>The Selaginella genome identifies genetic changes associated with the evolution of vascular plants.</title>
        <authorList>
            <person name="Banks J.A."/>
            <person name="Nishiyama T."/>
            <person name="Hasebe M."/>
            <person name="Bowman J.L."/>
            <person name="Gribskov M."/>
            <person name="dePamphilis C."/>
            <person name="Albert V.A."/>
            <person name="Aono N."/>
            <person name="Aoyama T."/>
            <person name="Ambrose B.A."/>
            <person name="Ashton N.W."/>
            <person name="Axtell M.J."/>
            <person name="Barker E."/>
            <person name="Barker M.S."/>
            <person name="Bennetzen J.L."/>
            <person name="Bonawitz N.D."/>
            <person name="Chapple C."/>
            <person name="Cheng C."/>
            <person name="Correa L.G."/>
            <person name="Dacre M."/>
            <person name="DeBarry J."/>
            <person name="Dreyer I."/>
            <person name="Elias M."/>
            <person name="Engstrom E.M."/>
            <person name="Estelle M."/>
            <person name="Feng L."/>
            <person name="Finet C."/>
            <person name="Floyd S.K."/>
            <person name="Frommer W.B."/>
            <person name="Fujita T."/>
            <person name="Gramzow L."/>
            <person name="Gutensohn M."/>
            <person name="Harholt J."/>
            <person name="Hattori M."/>
            <person name="Heyl A."/>
            <person name="Hirai T."/>
            <person name="Hiwatashi Y."/>
            <person name="Ishikawa M."/>
            <person name="Iwata M."/>
            <person name="Karol K.G."/>
            <person name="Koehler B."/>
            <person name="Kolukisaoglu U."/>
            <person name="Kubo M."/>
            <person name="Kurata T."/>
            <person name="Lalonde S."/>
            <person name="Li K."/>
            <person name="Li Y."/>
            <person name="Litt A."/>
            <person name="Lyons E."/>
            <person name="Manning G."/>
            <person name="Maruyama T."/>
            <person name="Michael T.P."/>
            <person name="Mikami K."/>
            <person name="Miyazaki S."/>
            <person name="Morinaga S."/>
            <person name="Murata T."/>
            <person name="Mueller-Roeber B."/>
            <person name="Nelson D.R."/>
            <person name="Obara M."/>
            <person name="Oguri Y."/>
            <person name="Olmstead R.G."/>
            <person name="Onodera N."/>
            <person name="Petersen B.L."/>
            <person name="Pils B."/>
            <person name="Prigge M."/>
            <person name="Rensing S.A."/>
            <person name="Riano-Pachon D.M."/>
            <person name="Roberts A.W."/>
            <person name="Sato Y."/>
            <person name="Scheller H.V."/>
            <person name="Schulz B."/>
            <person name="Schulz C."/>
            <person name="Shakirov E.V."/>
            <person name="Shibagaki N."/>
            <person name="Shinohara N."/>
            <person name="Shippen D.E."/>
            <person name="Soerensen I."/>
            <person name="Sotooka R."/>
            <person name="Sugimoto N."/>
            <person name="Sugita M."/>
            <person name="Sumikawa N."/>
            <person name="Tanurdzic M."/>
            <person name="Theissen G."/>
            <person name="Ulvskov P."/>
            <person name="Wakazuki S."/>
            <person name="Weng J.K."/>
            <person name="Willats W.W."/>
            <person name="Wipf D."/>
            <person name="Wolf P.G."/>
            <person name="Yang L."/>
            <person name="Zimmer A.D."/>
            <person name="Zhu Q."/>
            <person name="Mitros T."/>
            <person name="Hellsten U."/>
            <person name="Loque D."/>
            <person name="Otillar R."/>
            <person name="Salamov A."/>
            <person name="Schmutz J."/>
            <person name="Shapiro H."/>
            <person name="Lindquist E."/>
            <person name="Lucas S."/>
            <person name="Rokhsar D."/>
            <person name="Grigoriev I.V."/>
        </authorList>
    </citation>
    <scope>NUCLEOTIDE SEQUENCE [LARGE SCALE GENOMIC DNA]</scope>
</reference>
<dbReference type="InterPro" id="IPR003594">
    <property type="entry name" value="HATPase_dom"/>
</dbReference>
<dbReference type="Pfam" id="PF02518">
    <property type="entry name" value="HATPase_c"/>
    <property type="match status" value="1"/>
</dbReference>
<evidence type="ECO:0000256" key="16">
    <source>
        <dbReference type="ARBA" id="ARBA00023012"/>
    </source>
</evidence>
<dbReference type="InterPro" id="IPR029016">
    <property type="entry name" value="GAF-like_dom_sf"/>
</dbReference>
<dbReference type="GO" id="GO:0046872">
    <property type="term" value="F:metal ion binding"/>
    <property type="evidence" value="ECO:0007669"/>
    <property type="project" value="UniProtKB-KW"/>
</dbReference>
<dbReference type="InterPro" id="IPR003018">
    <property type="entry name" value="GAF"/>
</dbReference>
<keyword evidence="17 20" id="KW-0472">Membrane</keyword>
<dbReference type="InterPro" id="IPR058544">
    <property type="entry name" value="ETR1_N"/>
</dbReference>
<dbReference type="GO" id="GO:0051740">
    <property type="term" value="F:ethylene binding"/>
    <property type="evidence" value="ECO:0000318"/>
    <property type="project" value="GO_Central"/>
</dbReference>
<dbReference type="Gene3D" id="3.30.565.10">
    <property type="entry name" value="Histidine kinase-like ATPase, C-terminal domain"/>
    <property type="match status" value="1"/>
</dbReference>
<evidence type="ECO:0000256" key="11">
    <source>
        <dbReference type="ARBA" id="ARBA00022777"/>
    </source>
</evidence>
<dbReference type="OrthoDB" id="60033at2759"/>